<dbReference type="SUPFAM" id="SSF81324">
    <property type="entry name" value="Voltage-gated potassium channels"/>
    <property type="match status" value="1"/>
</dbReference>
<dbReference type="InterPro" id="IPR028325">
    <property type="entry name" value="VG_K_chnl"/>
</dbReference>
<reference evidence="11" key="2">
    <citation type="submission" date="2020-09" db="EMBL/GenBank/DDBJ databases">
        <authorList>
            <person name="Sun Q."/>
            <person name="Zhou Y."/>
        </authorList>
    </citation>
    <scope>NUCLEOTIDE SEQUENCE</scope>
    <source>
        <strain evidence="11">CGMCC 1.15478</strain>
    </source>
</reference>
<dbReference type="Proteomes" id="UP000641514">
    <property type="component" value="Unassembled WGS sequence"/>
</dbReference>
<evidence type="ECO:0000256" key="1">
    <source>
        <dbReference type="ARBA" id="ARBA00004141"/>
    </source>
</evidence>
<organism evidence="11 12">
    <name type="scientific">Hoyosella rhizosphaerae</name>
    <dbReference type="NCBI Taxonomy" id="1755582"/>
    <lineage>
        <taxon>Bacteria</taxon>
        <taxon>Bacillati</taxon>
        <taxon>Actinomycetota</taxon>
        <taxon>Actinomycetes</taxon>
        <taxon>Mycobacteriales</taxon>
        <taxon>Hoyosellaceae</taxon>
        <taxon>Hoyosella</taxon>
    </lineage>
</organism>
<feature type="transmembrane region" description="Helical" evidence="9">
    <location>
        <begin position="47"/>
        <end position="67"/>
    </location>
</feature>
<accession>A0A916UET6</accession>
<gene>
    <name evidence="11" type="ORF">GCM10011410_23150</name>
</gene>
<sequence length="251" mass="27262">MVRRHSSKTHSIPASEWPLIGAAFVYLVAYSVIVLAPDASLGGVPQLLMVVVWVVFAIDYFARLIVAEQRVRWFFTHLLDLAVVVLPMLRPLRLLRLVVVVHRLQISVGRTLQGRVATYAAGSSVLLIYIASLAILEAERGAPGTEITSFGDALWWAIVTVTTVGYGDITLMTTGGRFIAVLLMFGGISLIGVITGLMASAIVNRVAENDDSQQAATRAQVRSVDHRIADLEGRIADLTRAIEASRSNGRE</sequence>
<evidence type="ECO:0000256" key="5">
    <source>
        <dbReference type="ARBA" id="ARBA00023065"/>
    </source>
</evidence>
<keyword evidence="6 9" id="KW-0472">Membrane</keyword>
<evidence type="ECO:0000256" key="7">
    <source>
        <dbReference type="ARBA" id="ARBA00023303"/>
    </source>
</evidence>
<keyword evidence="7 11" id="KW-0407">Ion channel</keyword>
<evidence type="ECO:0000256" key="8">
    <source>
        <dbReference type="SAM" id="Coils"/>
    </source>
</evidence>
<feature type="transmembrane region" description="Helical" evidence="9">
    <location>
        <begin position="178"/>
        <end position="203"/>
    </location>
</feature>
<dbReference type="GO" id="GO:0001508">
    <property type="term" value="P:action potential"/>
    <property type="evidence" value="ECO:0007669"/>
    <property type="project" value="TreeGrafter"/>
</dbReference>
<comment type="caution">
    <text evidence="11">The sequence shown here is derived from an EMBL/GenBank/DDBJ whole genome shotgun (WGS) entry which is preliminary data.</text>
</comment>
<reference evidence="11" key="1">
    <citation type="journal article" date="2014" name="Int. J. Syst. Evol. Microbiol.">
        <title>Complete genome sequence of Corynebacterium casei LMG S-19264T (=DSM 44701T), isolated from a smear-ripened cheese.</title>
        <authorList>
            <consortium name="US DOE Joint Genome Institute (JGI-PGF)"/>
            <person name="Walter F."/>
            <person name="Albersmeier A."/>
            <person name="Kalinowski J."/>
            <person name="Ruckert C."/>
        </authorList>
    </citation>
    <scope>NUCLEOTIDE SEQUENCE</scope>
    <source>
        <strain evidence="11">CGMCC 1.15478</strain>
    </source>
</reference>
<dbReference type="AlphaFoldDB" id="A0A916UET6"/>
<feature type="transmembrane region" description="Helical" evidence="9">
    <location>
        <begin position="116"/>
        <end position="135"/>
    </location>
</feature>
<dbReference type="GO" id="GO:0008076">
    <property type="term" value="C:voltage-gated potassium channel complex"/>
    <property type="evidence" value="ECO:0007669"/>
    <property type="project" value="InterPro"/>
</dbReference>
<comment type="subcellular location">
    <subcellularLocation>
        <location evidence="1">Membrane</location>
        <topology evidence="1">Multi-pass membrane protein</topology>
    </subcellularLocation>
</comment>
<evidence type="ECO:0000256" key="4">
    <source>
        <dbReference type="ARBA" id="ARBA00022989"/>
    </source>
</evidence>
<proteinExistence type="predicted"/>
<evidence type="ECO:0000256" key="3">
    <source>
        <dbReference type="ARBA" id="ARBA00022692"/>
    </source>
</evidence>
<dbReference type="EMBL" id="BMJH01000002">
    <property type="protein sequence ID" value="GGC69704.1"/>
    <property type="molecule type" value="Genomic_DNA"/>
</dbReference>
<feature type="coiled-coil region" evidence="8">
    <location>
        <begin position="221"/>
        <end position="248"/>
    </location>
</feature>
<protein>
    <submittedName>
        <fullName evidence="11">Voltage-gated potassium channel</fullName>
    </submittedName>
</protein>
<dbReference type="Gene3D" id="1.20.5.110">
    <property type="match status" value="1"/>
</dbReference>
<feature type="transmembrane region" description="Helical" evidence="9">
    <location>
        <begin position="147"/>
        <end position="166"/>
    </location>
</feature>
<dbReference type="Pfam" id="PF07885">
    <property type="entry name" value="Ion_trans_2"/>
    <property type="match status" value="1"/>
</dbReference>
<dbReference type="RefSeq" id="WP_188674703.1">
    <property type="nucleotide sequence ID" value="NZ_BMJH01000002.1"/>
</dbReference>
<keyword evidence="4 9" id="KW-1133">Transmembrane helix</keyword>
<keyword evidence="3 9" id="KW-0812">Transmembrane</keyword>
<feature type="transmembrane region" description="Helical" evidence="9">
    <location>
        <begin position="17"/>
        <end position="35"/>
    </location>
</feature>
<dbReference type="InterPro" id="IPR027359">
    <property type="entry name" value="Volt_channel_dom_sf"/>
</dbReference>
<evidence type="ECO:0000256" key="6">
    <source>
        <dbReference type="ARBA" id="ARBA00023136"/>
    </source>
</evidence>
<evidence type="ECO:0000313" key="11">
    <source>
        <dbReference type="EMBL" id="GGC69704.1"/>
    </source>
</evidence>
<dbReference type="Gene3D" id="1.20.120.350">
    <property type="entry name" value="Voltage-gated potassium channels. Chain C"/>
    <property type="match status" value="1"/>
</dbReference>
<dbReference type="InterPro" id="IPR013099">
    <property type="entry name" value="K_chnl_dom"/>
</dbReference>
<keyword evidence="12" id="KW-1185">Reference proteome</keyword>
<evidence type="ECO:0000256" key="2">
    <source>
        <dbReference type="ARBA" id="ARBA00022448"/>
    </source>
</evidence>
<evidence type="ECO:0000256" key="9">
    <source>
        <dbReference type="SAM" id="Phobius"/>
    </source>
</evidence>
<dbReference type="GO" id="GO:0005249">
    <property type="term" value="F:voltage-gated potassium channel activity"/>
    <property type="evidence" value="ECO:0007669"/>
    <property type="project" value="InterPro"/>
</dbReference>
<dbReference type="PANTHER" id="PTHR11537:SF254">
    <property type="entry name" value="POTASSIUM VOLTAGE-GATED CHANNEL PROTEIN SHAB"/>
    <property type="match status" value="1"/>
</dbReference>
<dbReference type="PANTHER" id="PTHR11537">
    <property type="entry name" value="VOLTAGE-GATED POTASSIUM CHANNEL"/>
    <property type="match status" value="1"/>
</dbReference>
<evidence type="ECO:0000313" key="12">
    <source>
        <dbReference type="Proteomes" id="UP000641514"/>
    </source>
</evidence>
<evidence type="ECO:0000259" key="10">
    <source>
        <dbReference type="Pfam" id="PF07885"/>
    </source>
</evidence>
<dbReference type="Gene3D" id="1.10.287.70">
    <property type="match status" value="1"/>
</dbReference>
<keyword evidence="5" id="KW-0406">Ion transport</keyword>
<feature type="domain" description="Potassium channel" evidence="10">
    <location>
        <begin position="126"/>
        <end position="203"/>
    </location>
</feature>
<keyword evidence="8" id="KW-0175">Coiled coil</keyword>
<name>A0A916UET6_9ACTN</name>
<keyword evidence="2" id="KW-0813">Transport</keyword>